<name>D8LR07_ECTSI</name>
<dbReference type="EMBL" id="FN649743">
    <property type="protein sequence ID" value="CBN77680.1"/>
    <property type="molecule type" value="Genomic_DNA"/>
</dbReference>
<evidence type="ECO:0000313" key="2">
    <source>
        <dbReference type="EMBL" id="CBN77680.1"/>
    </source>
</evidence>
<dbReference type="eggNOG" id="ENOG502RZN0">
    <property type="taxonomic scope" value="Eukaryota"/>
</dbReference>
<reference evidence="2 3" key="1">
    <citation type="journal article" date="2010" name="Nature">
        <title>The Ectocarpus genome and the independent evolution of multicellularity in brown algae.</title>
        <authorList>
            <person name="Cock J.M."/>
            <person name="Sterck L."/>
            <person name="Rouze P."/>
            <person name="Scornet D."/>
            <person name="Allen A.E."/>
            <person name="Amoutzias G."/>
            <person name="Anthouard V."/>
            <person name="Artiguenave F."/>
            <person name="Aury J.M."/>
            <person name="Badger J.H."/>
            <person name="Beszteri B."/>
            <person name="Billiau K."/>
            <person name="Bonnet E."/>
            <person name="Bothwell J.H."/>
            <person name="Bowler C."/>
            <person name="Boyen C."/>
            <person name="Brownlee C."/>
            <person name="Carrano C.J."/>
            <person name="Charrier B."/>
            <person name="Cho G.Y."/>
            <person name="Coelho S.M."/>
            <person name="Collen J."/>
            <person name="Corre E."/>
            <person name="Da Silva C."/>
            <person name="Delage L."/>
            <person name="Delaroque N."/>
            <person name="Dittami S.M."/>
            <person name="Doulbeau S."/>
            <person name="Elias M."/>
            <person name="Farnham G."/>
            <person name="Gachon C.M."/>
            <person name="Gschloessl B."/>
            <person name="Heesch S."/>
            <person name="Jabbari K."/>
            <person name="Jubin C."/>
            <person name="Kawai H."/>
            <person name="Kimura K."/>
            <person name="Kloareg B."/>
            <person name="Kupper F.C."/>
            <person name="Lang D."/>
            <person name="Le Bail A."/>
            <person name="Leblanc C."/>
            <person name="Lerouge P."/>
            <person name="Lohr M."/>
            <person name="Lopez P.J."/>
            <person name="Martens C."/>
            <person name="Maumus F."/>
            <person name="Michel G."/>
            <person name="Miranda-Saavedra D."/>
            <person name="Morales J."/>
            <person name="Moreau H."/>
            <person name="Motomura T."/>
            <person name="Nagasato C."/>
            <person name="Napoli C.A."/>
            <person name="Nelson D.R."/>
            <person name="Nyvall-Collen P."/>
            <person name="Peters A.F."/>
            <person name="Pommier C."/>
            <person name="Potin P."/>
            <person name="Poulain J."/>
            <person name="Quesneville H."/>
            <person name="Read B."/>
            <person name="Rensing S.A."/>
            <person name="Ritter A."/>
            <person name="Rousvoal S."/>
            <person name="Samanta M."/>
            <person name="Samson G."/>
            <person name="Schroeder D.C."/>
            <person name="Segurens B."/>
            <person name="Strittmatter M."/>
            <person name="Tonon T."/>
            <person name="Tregear J.W."/>
            <person name="Valentin K."/>
            <person name="von Dassow P."/>
            <person name="Yamagishi T."/>
            <person name="Van de Peer Y."/>
            <person name="Wincker P."/>
        </authorList>
    </citation>
    <scope>NUCLEOTIDE SEQUENCE [LARGE SCALE GENOMIC DNA]</scope>
    <source>
        <strain evidence="3">Ec32 / CCAP1310/4</strain>
    </source>
</reference>
<sequence length="144" mass="15583">MGATQTHPRLPQQGYDPTQTGVGVGPDPALEAFNEAPITGLLSEVPGIGPAFSGLLGEGEGEDCIKNTFQLIGKFLVLRTSNEEDGKLIDCVEHCDKFYWWLQSKGIGGVRGRIVQCIAEKVNMSYPGIYNSKAWTGPKAEEKN</sequence>
<evidence type="ECO:0000256" key="1">
    <source>
        <dbReference type="SAM" id="MobiDB-lite"/>
    </source>
</evidence>
<keyword evidence="3" id="KW-1185">Reference proteome</keyword>
<proteinExistence type="predicted"/>
<accession>D8LR07</accession>
<dbReference type="OrthoDB" id="198303at2759"/>
<protein>
    <submittedName>
        <fullName evidence="2">Uncharacterized protein</fullName>
    </submittedName>
</protein>
<evidence type="ECO:0000313" key="3">
    <source>
        <dbReference type="Proteomes" id="UP000002630"/>
    </source>
</evidence>
<dbReference type="InParanoid" id="D8LR07"/>
<organism evidence="2 3">
    <name type="scientific">Ectocarpus siliculosus</name>
    <name type="common">Brown alga</name>
    <name type="synonym">Conferva siliculosa</name>
    <dbReference type="NCBI Taxonomy" id="2880"/>
    <lineage>
        <taxon>Eukaryota</taxon>
        <taxon>Sar</taxon>
        <taxon>Stramenopiles</taxon>
        <taxon>Ochrophyta</taxon>
        <taxon>PX clade</taxon>
        <taxon>Phaeophyceae</taxon>
        <taxon>Ectocarpales</taxon>
        <taxon>Ectocarpaceae</taxon>
        <taxon>Ectocarpus</taxon>
    </lineage>
</organism>
<dbReference type="EMBL" id="FN648830">
    <property type="protein sequence ID" value="CBN77680.1"/>
    <property type="molecule type" value="Genomic_DNA"/>
</dbReference>
<gene>
    <name evidence="2" type="ORF">Esi_0061_0103</name>
</gene>
<feature type="region of interest" description="Disordered" evidence="1">
    <location>
        <begin position="1"/>
        <end position="24"/>
    </location>
</feature>
<dbReference type="Proteomes" id="UP000002630">
    <property type="component" value="Linkage Group LG18"/>
</dbReference>
<dbReference type="AlphaFoldDB" id="D8LR07"/>